<dbReference type="AlphaFoldDB" id="Q1LA12"/>
<dbReference type="KEGG" id="rme:Rmet_6155"/>
<evidence type="ECO:0000313" key="1">
    <source>
        <dbReference type="EMBL" id="ABF13014.1"/>
    </source>
</evidence>
<dbReference type="HOGENOM" id="CLU_155885_0_0_4"/>
<dbReference type="Proteomes" id="UP000002429">
    <property type="component" value="Plasmid pMOL30"/>
</dbReference>
<organism evidence="1 2">
    <name type="scientific">Cupriavidus metallidurans (strain ATCC 43123 / DSM 2839 / NBRC 102507 / CH34)</name>
    <name type="common">Ralstonia metallidurans</name>
    <dbReference type="NCBI Taxonomy" id="266264"/>
    <lineage>
        <taxon>Bacteria</taxon>
        <taxon>Pseudomonadati</taxon>
        <taxon>Pseudomonadota</taxon>
        <taxon>Betaproteobacteria</taxon>
        <taxon>Burkholderiales</taxon>
        <taxon>Burkholderiaceae</taxon>
        <taxon>Cupriavidus</taxon>
    </lineage>
</organism>
<keyword evidence="2" id="KW-1185">Reference proteome</keyword>
<dbReference type="EMBL" id="CP000354">
    <property type="protein sequence ID" value="ABF13014.1"/>
    <property type="molecule type" value="Genomic_DNA"/>
</dbReference>
<keyword evidence="1" id="KW-0614">Plasmid</keyword>
<protein>
    <submittedName>
        <fullName evidence="1">Uncharacterized protein</fullName>
    </submittedName>
</protein>
<gene>
    <name evidence="1" type="ordered locus">Rmet_6155</name>
</gene>
<sequence length="135" mass="15022">MFCCGYRLSASTGRSLEAASRCTRTTTENRIYMNLASLIADLESVDNTLTIVAKRPWTANSDARLVSLTDEYRIPSNVLQEGFEYFLEVSIALDEVLGELASQLSPAQRVAAIVYYAENDAYPDWLNTIARSLRG</sequence>
<reference evidence="2" key="1">
    <citation type="journal article" date="2010" name="PLoS ONE">
        <title>The complete genome sequence of Cupriavidus metallidurans strain CH34, a master survivalist in harsh and anthropogenic environments.</title>
        <authorList>
            <person name="Janssen P.J."/>
            <person name="Van Houdt R."/>
            <person name="Moors H."/>
            <person name="Monsieurs P."/>
            <person name="Morin N."/>
            <person name="Michaux A."/>
            <person name="Benotmane M.A."/>
            <person name="Leys N."/>
            <person name="Vallaeys T."/>
            <person name="Lapidus A."/>
            <person name="Monchy S."/>
            <person name="Medigue C."/>
            <person name="Taghavi S."/>
            <person name="McCorkle S."/>
            <person name="Dunn J."/>
            <person name="van der Lelie D."/>
            <person name="Mergeay M."/>
        </authorList>
    </citation>
    <scope>NUCLEOTIDE SEQUENCE [LARGE SCALE GENOMIC DNA]</scope>
    <source>
        <strain evidence="2">ATCC 43123 / DSM 2839 / NBRC 102507 / CH34</strain>
    </source>
</reference>
<accession>Q1LA12</accession>
<evidence type="ECO:0000313" key="2">
    <source>
        <dbReference type="Proteomes" id="UP000002429"/>
    </source>
</evidence>
<geneLocation type="plasmid" evidence="1 2">
    <name>pMOL30</name>
</geneLocation>
<proteinExistence type="predicted"/>
<name>Q1LA12_CUPMC</name>